<name>A0AAW1MB54_SAPOF</name>
<dbReference type="Pfam" id="PF20431">
    <property type="entry name" value="E_motif"/>
    <property type="match status" value="1"/>
</dbReference>
<dbReference type="SUPFAM" id="SSF48452">
    <property type="entry name" value="TPR-like"/>
    <property type="match status" value="1"/>
</dbReference>
<feature type="repeat" description="PPR" evidence="3">
    <location>
        <begin position="379"/>
        <end position="409"/>
    </location>
</feature>
<dbReference type="PROSITE" id="PS51375">
    <property type="entry name" value="PPR"/>
    <property type="match status" value="7"/>
</dbReference>
<dbReference type="Pfam" id="PF13041">
    <property type="entry name" value="PPR_2"/>
    <property type="match status" value="3"/>
</dbReference>
<evidence type="ECO:0000256" key="1">
    <source>
        <dbReference type="ARBA" id="ARBA00006643"/>
    </source>
</evidence>
<dbReference type="Gene3D" id="1.25.40.10">
    <property type="entry name" value="Tetratricopeptide repeat domain"/>
    <property type="match status" value="4"/>
</dbReference>
<feature type="repeat" description="PPR" evidence="3">
    <location>
        <begin position="511"/>
        <end position="545"/>
    </location>
</feature>
<dbReference type="InterPro" id="IPR011990">
    <property type="entry name" value="TPR-like_helical_dom_sf"/>
</dbReference>
<evidence type="ECO:0000256" key="2">
    <source>
        <dbReference type="ARBA" id="ARBA00022737"/>
    </source>
</evidence>
<dbReference type="NCBIfam" id="TIGR00756">
    <property type="entry name" value="PPR"/>
    <property type="match status" value="7"/>
</dbReference>
<comment type="similarity">
    <text evidence="1">Belongs to the PPR family. PCMP-H subfamily.</text>
</comment>
<sequence>MKIPEMRNATLQSIHFAHRNLSTAFVDFRALATHFATQLKLCNPPNPTSLTRAQVIHAQIITSGFTPRGYILGSLINAYSKHRRVKYARQLFDEMPQPDIVASTTMVSAYCNLGNLKESRRIFDEIPVHARDVVCYNSMITGYNHNGDGTGAIRLFWEMLHDSVRPDHFSYSGVLSALSLIAHDSRQCYQLHCGMVKSGMGHSTSVLNSLISLYVKCACSASVVSSSLLGEARKLFDEMEKKDELTLTTMITGYARNNDLVSARQVFDSATEKPVAVWNAMISGYVHHGLYLEAFELFRRMNVEGTLHDDYTYTNVLGACANSGLFRLGREIHARILRKEVKGKVRLSSSVSNALVTLYYKCSKIHEARRIFEEMPVKDIISWNSILSGYATAGQVLDAKDLFSRMPEKNHLTWAIMIAAYAQNGLGEEGVRLLNQMRHEGFQPCDYSYAGAATACSNLGALDQGRQLHSQVIRLGYESSISLGNALITMYGRCGTVEDAHLIFTTTPSVDSVSWNAMIAAFGHHGHGVQALELFEQMLEVGILPDRIAFLTILTACSHAGFVHQGRSYFDLMQKYQIYPGEDHYARMIDLFCRAGKFSEAEELIDSMPFEPKAPILEAMLAGCRIHGNLDLGIKVAEKLLNLIPQNDGTYILLSNIYAAAGQWNDVARVRALMRDRGVKKEPACSWIDVENMVHVFLVDDTSHPEVQAVYDYLKQLGPRLRELGYIPDTKYVLHDMESEQKEYSLSTHSEKLAVAYGLLKLPVGATIRVFKNLRICGDCHNAIKYISKLTQRVIIVRDVKRFHHFKNGECSCGDFW</sequence>
<dbReference type="GO" id="GO:0009451">
    <property type="term" value="P:RNA modification"/>
    <property type="evidence" value="ECO:0007669"/>
    <property type="project" value="InterPro"/>
</dbReference>
<dbReference type="InterPro" id="IPR046848">
    <property type="entry name" value="E_motif"/>
</dbReference>
<dbReference type="InterPro" id="IPR032867">
    <property type="entry name" value="DYW_dom"/>
</dbReference>
<dbReference type="GO" id="GO:0003723">
    <property type="term" value="F:RNA binding"/>
    <property type="evidence" value="ECO:0007669"/>
    <property type="project" value="InterPro"/>
</dbReference>
<dbReference type="GO" id="GO:0008270">
    <property type="term" value="F:zinc ion binding"/>
    <property type="evidence" value="ECO:0007669"/>
    <property type="project" value="InterPro"/>
</dbReference>
<proteinExistence type="inferred from homology"/>
<feature type="repeat" description="PPR" evidence="3">
    <location>
        <begin position="274"/>
        <end position="308"/>
    </location>
</feature>
<dbReference type="EMBL" id="JBDFQZ010000003">
    <property type="protein sequence ID" value="KAK9743443.1"/>
    <property type="molecule type" value="Genomic_DNA"/>
</dbReference>
<evidence type="ECO:0000313" key="6">
    <source>
        <dbReference type="Proteomes" id="UP001443914"/>
    </source>
</evidence>
<accession>A0AAW1MB54</accession>
<evidence type="ECO:0000313" key="5">
    <source>
        <dbReference type="EMBL" id="KAK9743443.1"/>
    </source>
</evidence>
<keyword evidence="2" id="KW-0677">Repeat</keyword>
<dbReference type="FunFam" id="1.25.40.10:FF:000677">
    <property type="entry name" value="Pentatricopeptide repeat-containing protein"/>
    <property type="match status" value="1"/>
</dbReference>
<keyword evidence="6" id="KW-1185">Reference proteome</keyword>
<dbReference type="PANTHER" id="PTHR47926">
    <property type="entry name" value="PENTATRICOPEPTIDE REPEAT-CONTAINING PROTEIN"/>
    <property type="match status" value="1"/>
</dbReference>
<dbReference type="FunFam" id="1.25.40.10:FF:000566">
    <property type="entry name" value="Pentatricopeptide repeat-containing protein"/>
    <property type="match status" value="1"/>
</dbReference>
<feature type="repeat" description="PPR" evidence="3">
    <location>
        <begin position="410"/>
        <end position="444"/>
    </location>
</feature>
<evidence type="ECO:0000256" key="3">
    <source>
        <dbReference type="PROSITE-ProRule" id="PRU00708"/>
    </source>
</evidence>
<gene>
    <name evidence="5" type="ORF">RND81_03G239800</name>
</gene>
<feature type="repeat" description="PPR" evidence="3">
    <location>
        <begin position="581"/>
        <end position="615"/>
    </location>
</feature>
<feature type="repeat" description="PPR" evidence="3">
    <location>
        <begin position="132"/>
        <end position="166"/>
    </location>
</feature>
<organism evidence="5 6">
    <name type="scientific">Saponaria officinalis</name>
    <name type="common">Common soapwort</name>
    <name type="synonym">Lychnis saponaria</name>
    <dbReference type="NCBI Taxonomy" id="3572"/>
    <lineage>
        <taxon>Eukaryota</taxon>
        <taxon>Viridiplantae</taxon>
        <taxon>Streptophyta</taxon>
        <taxon>Embryophyta</taxon>
        <taxon>Tracheophyta</taxon>
        <taxon>Spermatophyta</taxon>
        <taxon>Magnoliopsida</taxon>
        <taxon>eudicotyledons</taxon>
        <taxon>Gunneridae</taxon>
        <taxon>Pentapetalae</taxon>
        <taxon>Caryophyllales</taxon>
        <taxon>Caryophyllaceae</taxon>
        <taxon>Caryophylleae</taxon>
        <taxon>Saponaria</taxon>
    </lineage>
</organism>
<evidence type="ECO:0000259" key="4">
    <source>
        <dbReference type="Pfam" id="PF14432"/>
    </source>
</evidence>
<dbReference type="Proteomes" id="UP001443914">
    <property type="component" value="Unassembled WGS sequence"/>
</dbReference>
<reference evidence="5 6" key="1">
    <citation type="submission" date="2024-03" db="EMBL/GenBank/DDBJ databases">
        <title>WGS assembly of Saponaria officinalis var. Norfolk2.</title>
        <authorList>
            <person name="Jenkins J."/>
            <person name="Shu S."/>
            <person name="Grimwood J."/>
            <person name="Barry K."/>
            <person name="Goodstein D."/>
            <person name="Schmutz J."/>
            <person name="Leebens-Mack J."/>
            <person name="Osbourn A."/>
        </authorList>
    </citation>
    <scope>NUCLEOTIDE SEQUENCE [LARGE SCALE GENOMIC DNA]</scope>
    <source>
        <strain evidence="6">cv. Norfolk2</strain>
        <strain evidence="5">JIC</strain>
        <tissue evidence="5">Leaf</tissue>
    </source>
</reference>
<dbReference type="EMBL" id="JBDFQZ010000003">
    <property type="protein sequence ID" value="KAK9743444.1"/>
    <property type="molecule type" value="Genomic_DNA"/>
</dbReference>
<dbReference type="Pfam" id="PF01535">
    <property type="entry name" value="PPR"/>
    <property type="match status" value="7"/>
</dbReference>
<feature type="repeat" description="PPR" evidence="3">
    <location>
        <begin position="68"/>
        <end position="102"/>
    </location>
</feature>
<dbReference type="Pfam" id="PF14432">
    <property type="entry name" value="DYW_deaminase"/>
    <property type="match status" value="1"/>
</dbReference>
<protein>
    <recommendedName>
        <fullName evidence="4">DYW domain-containing protein</fullName>
    </recommendedName>
</protein>
<dbReference type="AlphaFoldDB" id="A0AAW1MB54"/>
<dbReference type="FunFam" id="1.25.40.10:FF:000442">
    <property type="entry name" value="Pentatricopeptide repeat-containing protein At3g49710"/>
    <property type="match status" value="1"/>
</dbReference>
<comment type="caution">
    <text evidence="5">The sequence shown here is derived from an EMBL/GenBank/DDBJ whole genome shotgun (WGS) entry which is preliminary data.</text>
</comment>
<dbReference type="PANTHER" id="PTHR47926:SF541">
    <property type="entry name" value="DYW DOMAIN-CONTAINING PROTEIN"/>
    <property type="match status" value="1"/>
</dbReference>
<dbReference type="InterPro" id="IPR046960">
    <property type="entry name" value="PPR_At4g14850-like_plant"/>
</dbReference>
<feature type="domain" description="DYW" evidence="4">
    <location>
        <begin position="725"/>
        <end position="817"/>
    </location>
</feature>
<dbReference type="InterPro" id="IPR002885">
    <property type="entry name" value="PPR_rpt"/>
</dbReference>